<dbReference type="Gene3D" id="3.20.20.80">
    <property type="entry name" value="Glycosidases"/>
    <property type="match status" value="1"/>
</dbReference>
<name>A0ABQ6CNY8_9HYPH</name>
<evidence type="ECO:0000256" key="9">
    <source>
        <dbReference type="RuleBase" id="RU361174"/>
    </source>
</evidence>
<dbReference type="PROSITE" id="PS51760">
    <property type="entry name" value="GH10_2"/>
    <property type="match status" value="1"/>
</dbReference>
<organism evidence="11 12">
    <name type="scientific">Labrys miyagiensis</name>
    <dbReference type="NCBI Taxonomy" id="346912"/>
    <lineage>
        <taxon>Bacteria</taxon>
        <taxon>Pseudomonadati</taxon>
        <taxon>Pseudomonadota</taxon>
        <taxon>Alphaproteobacteria</taxon>
        <taxon>Hyphomicrobiales</taxon>
        <taxon>Xanthobacteraceae</taxon>
        <taxon>Labrys</taxon>
    </lineage>
</organism>
<evidence type="ECO:0000256" key="8">
    <source>
        <dbReference type="ARBA" id="ARBA00023326"/>
    </source>
</evidence>
<dbReference type="EMBL" id="BSPC01000026">
    <property type="protein sequence ID" value="GLS19941.1"/>
    <property type="molecule type" value="Genomic_DNA"/>
</dbReference>
<evidence type="ECO:0000256" key="4">
    <source>
        <dbReference type="ARBA" id="ARBA00022729"/>
    </source>
</evidence>
<feature type="domain" description="GH10" evidence="10">
    <location>
        <begin position="17"/>
        <end position="351"/>
    </location>
</feature>
<keyword evidence="3" id="KW-0858">Xylan degradation</keyword>
<keyword evidence="12" id="KW-1185">Reference proteome</keyword>
<comment type="catalytic activity">
    <reaction evidence="1 9">
        <text>Endohydrolysis of (1-&gt;4)-beta-D-xylosidic linkages in xylans.</text>
        <dbReference type="EC" id="3.2.1.8"/>
    </reaction>
</comment>
<dbReference type="EC" id="3.2.1.8" evidence="9"/>
<comment type="similarity">
    <text evidence="2 9">Belongs to the glycosyl hydrolase 10 (cellulase F) family.</text>
</comment>
<keyword evidence="5 9" id="KW-0378">Hydrolase</keyword>
<evidence type="ECO:0000256" key="5">
    <source>
        <dbReference type="ARBA" id="ARBA00022801"/>
    </source>
</evidence>
<evidence type="ECO:0000256" key="3">
    <source>
        <dbReference type="ARBA" id="ARBA00022651"/>
    </source>
</evidence>
<comment type="caution">
    <text evidence="11">The sequence shown here is derived from an EMBL/GenBank/DDBJ whole genome shotgun (WGS) entry which is preliminary data.</text>
</comment>
<keyword evidence="4" id="KW-0732">Signal</keyword>
<evidence type="ECO:0000256" key="2">
    <source>
        <dbReference type="ARBA" id="ARBA00007495"/>
    </source>
</evidence>
<evidence type="ECO:0000256" key="6">
    <source>
        <dbReference type="ARBA" id="ARBA00023277"/>
    </source>
</evidence>
<accession>A0ABQ6CNY8</accession>
<dbReference type="InterPro" id="IPR017853">
    <property type="entry name" value="GH"/>
</dbReference>
<keyword evidence="7 9" id="KW-0326">Glycosidase</keyword>
<evidence type="ECO:0000259" key="10">
    <source>
        <dbReference type="PROSITE" id="PS51760"/>
    </source>
</evidence>
<keyword evidence="6 9" id="KW-0119">Carbohydrate metabolism</keyword>
<dbReference type="PANTHER" id="PTHR31490">
    <property type="entry name" value="GLYCOSYL HYDROLASE"/>
    <property type="match status" value="1"/>
</dbReference>
<evidence type="ECO:0000256" key="7">
    <source>
        <dbReference type="ARBA" id="ARBA00023295"/>
    </source>
</evidence>
<sequence length="360" mass="39328">MAGTLAAAALATFEPARADEPSLRQLAAQKGLLYGCAASSNFLAADAPFAALVAEQAGILVPERELKQYVVQKKEGAWDFSGAEALAAFAAKNGQKFRGHTLVWASALPPWLEQKLGNNPSENLLTDMIARECGRFRGRVHSWDVVNEAVVPGFLHPDGLQTSSPWYQAFGEGYIATAFHAAREADPHALLFYNDYSVEMRESWQGGRRTAILNLLEKLKKQGVPIDGFGVQGHLKPFLEHFDEEIFAAFLRDIAGLGLKIMITELDATDHPGPADPAQRDAAIASLTRRFLDVSLDNPATIGVLTWGLSDRYSWLSMDPSRKWPDGQLSRGLPYDGDLKPKPMREAIAAAFKARKAVGQ</sequence>
<evidence type="ECO:0000313" key="12">
    <source>
        <dbReference type="Proteomes" id="UP001156882"/>
    </source>
</evidence>
<dbReference type="InterPro" id="IPR001000">
    <property type="entry name" value="GH10_dom"/>
</dbReference>
<gene>
    <name evidence="11" type="ORF">GCM10007874_29580</name>
</gene>
<dbReference type="SUPFAM" id="SSF51445">
    <property type="entry name" value="(Trans)glycosidases"/>
    <property type="match status" value="1"/>
</dbReference>
<evidence type="ECO:0000313" key="11">
    <source>
        <dbReference type="EMBL" id="GLS19941.1"/>
    </source>
</evidence>
<dbReference type="Proteomes" id="UP001156882">
    <property type="component" value="Unassembled WGS sequence"/>
</dbReference>
<dbReference type="PRINTS" id="PR00134">
    <property type="entry name" value="GLHYDRLASE10"/>
</dbReference>
<dbReference type="InterPro" id="IPR044846">
    <property type="entry name" value="GH10"/>
</dbReference>
<keyword evidence="8 9" id="KW-0624">Polysaccharide degradation</keyword>
<dbReference type="PANTHER" id="PTHR31490:SF88">
    <property type="entry name" value="BETA-XYLANASE"/>
    <property type="match status" value="1"/>
</dbReference>
<proteinExistence type="inferred from homology"/>
<dbReference type="Pfam" id="PF00331">
    <property type="entry name" value="Glyco_hydro_10"/>
    <property type="match status" value="1"/>
</dbReference>
<protein>
    <recommendedName>
        <fullName evidence="9">Beta-xylanase</fullName>
        <ecNumber evidence="9">3.2.1.8</ecNumber>
    </recommendedName>
</protein>
<reference evidence="12" key="1">
    <citation type="journal article" date="2019" name="Int. J. Syst. Evol. Microbiol.">
        <title>The Global Catalogue of Microorganisms (GCM) 10K type strain sequencing project: providing services to taxonomists for standard genome sequencing and annotation.</title>
        <authorList>
            <consortium name="The Broad Institute Genomics Platform"/>
            <consortium name="The Broad Institute Genome Sequencing Center for Infectious Disease"/>
            <person name="Wu L."/>
            <person name="Ma J."/>
        </authorList>
    </citation>
    <scope>NUCLEOTIDE SEQUENCE [LARGE SCALE GENOMIC DNA]</scope>
    <source>
        <strain evidence="12">NBRC 101365</strain>
    </source>
</reference>
<dbReference type="SMART" id="SM00633">
    <property type="entry name" value="Glyco_10"/>
    <property type="match status" value="1"/>
</dbReference>
<evidence type="ECO:0000256" key="1">
    <source>
        <dbReference type="ARBA" id="ARBA00000681"/>
    </source>
</evidence>